<reference evidence="2 3" key="1">
    <citation type="journal article" date="2008" name="Proc. Natl. Acad. Sci. U.S.A.">
        <title>The genome of Cyanothece 51142, a unicellular diazotrophic cyanobacterium important in the marine nitrogen cycle.</title>
        <authorList>
            <person name="Welsh E.A."/>
            <person name="Liberton M."/>
            <person name="Stoeckel J."/>
            <person name="Loh T."/>
            <person name="Elvitigala T."/>
            <person name="Wang C."/>
            <person name="Wollam A."/>
            <person name="Fulton R.S."/>
            <person name="Clifton S.W."/>
            <person name="Jacobs J.M."/>
            <person name="Aurora R."/>
            <person name="Ghosh B.K."/>
            <person name="Sherman L.A."/>
            <person name="Smith R.D."/>
            <person name="Wilson R.K."/>
            <person name="Pakrasi H.B."/>
        </authorList>
    </citation>
    <scope>NUCLEOTIDE SEQUENCE [LARGE SCALE GENOMIC DNA]</scope>
    <source>
        <strain evidence="3">ATCC 51142 / BH68</strain>
    </source>
</reference>
<evidence type="ECO:0000313" key="2">
    <source>
        <dbReference type="EMBL" id="ACB52414.1"/>
    </source>
</evidence>
<dbReference type="EMBL" id="CP000806">
    <property type="protein sequence ID" value="ACB52414.1"/>
    <property type="molecule type" value="Genomic_DNA"/>
</dbReference>
<dbReference type="Proteomes" id="UP000001203">
    <property type="component" value="Chromosome circular"/>
</dbReference>
<organism evidence="2 3">
    <name type="scientific">Crocosphaera subtropica (strain ATCC 51142 / BH68)</name>
    <name type="common">Cyanothece sp. (strain ATCC 51142)</name>
    <dbReference type="NCBI Taxonomy" id="43989"/>
    <lineage>
        <taxon>Bacteria</taxon>
        <taxon>Bacillati</taxon>
        <taxon>Cyanobacteriota</taxon>
        <taxon>Cyanophyceae</taxon>
        <taxon>Oscillatoriophycideae</taxon>
        <taxon>Chroococcales</taxon>
        <taxon>Aphanothecaceae</taxon>
        <taxon>Crocosphaera</taxon>
        <taxon>Crocosphaera subtropica</taxon>
    </lineage>
</organism>
<keyword evidence="3" id="KW-1185">Reference proteome</keyword>
<accession>B1WWU5</accession>
<feature type="region of interest" description="Disordered" evidence="1">
    <location>
        <begin position="1"/>
        <end position="43"/>
    </location>
</feature>
<feature type="compositionally biased region" description="Low complexity" evidence="1">
    <location>
        <begin position="17"/>
        <end position="32"/>
    </location>
</feature>
<protein>
    <submittedName>
        <fullName evidence="2">Uncharacterized protein</fullName>
    </submittedName>
</protein>
<sequence>MAKEDVTSPKKILKRINNTAPKNDSNNNKNNKVIAPHFSSENQ</sequence>
<name>B1WWU5_CROS5</name>
<evidence type="ECO:0000313" key="3">
    <source>
        <dbReference type="Proteomes" id="UP000001203"/>
    </source>
</evidence>
<dbReference type="HOGENOM" id="CLU_3232485_0_0_3"/>
<gene>
    <name evidence="2" type="ordered locus">cce_3066</name>
</gene>
<proteinExistence type="predicted"/>
<dbReference type="AlphaFoldDB" id="B1WWU5"/>
<evidence type="ECO:0000256" key="1">
    <source>
        <dbReference type="SAM" id="MobiDB-lite"/>
    </source>
</evidence>
<dbReference type="KEGG" id="cyt:cce_3066"/>